<gene>
    <name evidence="2" type="ORF">FHR82_003735</name>
</gene>
<dbReference type="Proteomes" id="UP000520767">
    <property type="component" value="Unassembled WGS sequence"/>
</dbReference>
<reference evidence="2 3" key="1">
    <citation type="submission" date="2020-08" db="EMBL/GenBank/DDBJ databases">
        <title>Genomic Encyclopedia of Type Strains, Phase III (KMG-III): the genomes of soil and plant-associated and newly described type strains.</title>
        <authorList>
            <person name="Whitman W."/>
        </authorList>
    </citation>
    <scope>NUCLEOTIDE SEQUENCE [LARGE SCALE GENOMIC DNA]</scope>
    <source>
        <strain evidence="2 3">CECT 8960</strain>
    </source>
</reference>
<accession>A0A7W7Q629</accession>
<name>A0A7W7Q629_9PSEU</name>
<comment type="caution">
    <text evidence="2">The sequence shown here is derived from an EMBL/GenBank/DDBJ whole genome shotgun (WGS) entry which is preliminary data.</text>
</comment>
<dbReference type="EMBL" id="JACHJQ010000004">
    <property type="protein sequence ID" value="MBB4907493.1"/>
    <property type="molecule type" value="Genomic_DNA"/>
</dbReference>
<dbReference type="GO" id="GO:0006355">
    <property type="term" value="P:regulation of DNA-templated transcription"/>
    <property type="evidence" value="ECO:0007669"/>
    <property type="project" value="InterPro"/>
</dbReference>
<dbReference type="InterPro" id="IPR010985">
    <property type="entry name" value="Ribbon_hlx_hlx"/>
</dbReference>
<evidence type="ECO:0000256" key="1">
    <source>
        <dbReference type="SAM" id="MobiDB-lite"/>
    </source>
</evidence>
<keyword evidence="3" id="KW-1185">Reference proteome</keyword>
<evidence type="ECO:0008006" key="4">
    <source>
        <dbReference type="Google" id="ProtNLM"/>
    </source>
</evidence>
<feature type="compositionally biased region" description="Basic and acidic residues" evidence="1">
    <location>
        <begin position="146"/>
        <end position="155"/>
    </location>
</feature>
<proteinExistence type="predicted"/>
<dbReference type="RefSeq" id="WP_184811684.1">
    <property type="nucleotide sequence ID" value="NZ_JACHJQ010000004.1"/>
</dbReference>
<feature type="region of interest" description="Disordered" evidence="1">
    <location>
        <begin position="136"/>
        <end position="155"/>
    </location>
</feature>
<organism evidence="2 3">
    <name type="scientific">Actinophytocola algeriensis</name>
    <dbReference type="NCBI Taxonomy" id="1768010"/>
    <lineage>
        <taxon>Bacteria</taxon>
        <taxon>Bacillati</taxon>
        <taxon>Actinomycetota</taxon>
        <taxon>Actinomycetes</taxon>
        <taxon>Pseudonocardiales</taxon>
        <taxon>Pseudonocardiaceae</taxon>
    </lineage>
</organism>
<protein>
    <recommendedName>
        <fullName evidence="4">HicB-like protein involved in pilus formation</fullName>
    </recommendedName>
</protein>
<dbReference type="AlphaFoldDB" id="A0A7W7Q629"/>
<dbReference type="SUPFAM" id="SSF47598">
    <property type="entry name" value="Ribbon-helix-helix"/>
    <property type="match status" value="1"/>
</dbReference>
<evidence type="ECO:0000313" key="3">
    <source>
        <dbReference type="Proteomes" id="UP000520767"/>
    </source>
</evidence>
<sequence>MDLAPFADGLRREFLAAAQARGDDTRAVAEQLVGALDAATRLTLLEALTTAADEITGALAPGSVEVRLRGMTPGFVVTMAPAEQPVAPPVQEDGPAARINFRPPESLKNRIDAAAARDGLSVNAWLVRVVGAALADGTPPRPAGNGDRHHTGWVH</sequence>
<dbReference type="Gene3D" id="1.10.1220.10">
    <property type="entry name" value="Met repressor-like"/>
    <property type="match status" value="1"/>
</dbReference>
<evidence type="ECO:0000313" key="2">
    <source>
        <dbReference type="EMBL" id="MBB4907493.1"/>
    </source>
</evidence>
<dbReference type="InterPro" id="IPR013321">
    <property type="entry name" value="Arc_rbn_hlx_hlx"/>
</dbReference>